<name>A0A2T7U8K2_9BURK</name>
<dbReference type="Proteomes" id="UP000037507">
    <property type="component" value="Unassembled WGS sequence"/>
</dbReference>
<comment type="caution">
    <text evidence="1">The sequence shown here is derived from an EMBL/GenBank/DDBJ whole genome shotgun (WGS) entry which is preliminary data.</text>
</comment>
<organism evidence="1 2">
    <name type="scientific">Limnohabitans planktonicus II-D5</name>
    <dbReference type="NCBI Taxonomy" id="1293045"/>
    <lineage>
        <taxon>Bacteria</taxon>
        <taxon>Pseudomonadati</taxon>
        <taxon>Pseudomonadota</taxon>
        <taxon>Betaproteobacteria</taxon>
        <taxon>Burkholderiales</taxon>
        <taxon>Comamonadaceae</taxon>
        <taxon>Limnohabitans</taxon>
    </lineage>
</organism>
<evidence type="ECO:0000313" key="1">
    <source>
        <dbReference type="EMBL" id="PVE40994.1"/>
    </source>
</evidence>
<accession>A0A2T7U8K2</accession>
<gene>
    <name evidence="1" type="ORF">H663_019555</name>
</gene>
<protein>
    <submittedName>
        <fullName evidence="1">Uncharacterized protein</fullName>
    </submittedName>
</protein>
<sequence>MHTALQECAQEIVPHVHLWLVLGEAQAPTEQAPWNASALQANMVLRFSGTTTQHLQTAIDLMLALQCDGIHSVLWNAELPDMAALFDPENPWPSTQSHGTHISSAMAHGPEHIQATLDAVWSQLSAHTVQSMLVLRAHAPSSFSDHAKALTTWRAQHPSHLRWLCWDVYDPDLKPGECRVEAIGV</sequence>
<keyword evidence="2" id="KW-1185">Reference proteome</keyword>
<dbReference type="STRING" id="1293045.H663_14755"/>
<evidence type="ECO:0000313" key="2">
    <source>
        <dbReference type="Proteomes" id="UP000037507"/>
    </source>
</evidence>
<proteinExistence type="predicted"/>
<reference evidence="1" key="1">
    <citation type="submission" date="2017-04" db="EMBL/GenBank/DDBJ databases">
        <title>Unexpected and diverse lifestyles within the genus Limnohabitans.</title>
        <authorList>
            <person name="Kasalicky V."/>
            <person name="Mehrshad M."/>
            <person name="Andrei S.-A."/>
            <person name="Salcher M."/>
            <person name="Kratochvilova H."/>
            <person name="Simek K."/>
            <person name="Ghai R."/>
        </authorList>
    </citation>
    <scope>NUCLEOTIDE SEQUENCE [LARGE SCALE GENOMIC DNA]</scope>
    <source>
        <strain evidence="1">II-D5</strain>
    </source>
</reference>
<dbReference type="EMBL" id="LFYT02000046">
    <property type="protein sequence ID" value="PVE40994.1"/>
    <property type="molecule type" value="Genomic_DNA"/>
</dbReference>
<dbReference type="AlphaFoldDB" id="A0A2T7U8K2"/>